<protein>
    <submittedName>
        <fullName evidence="6">Blast:Vitelline membrane protein Vm26Ab</fullName>
    </submittedName>
</protein>
<feature type="transmembrane region" description="Helical" evidence="4">
    <location>
        <begin position="55"/>
        <end position="73"/>
    </location>
</feature>
<dbReference type="PANTHER" id="PTHR47641:SF1">
    <property type="entry name" value="GOLGI-ASSOCIATED OLFACTORY SIGNALING REGULATOR"/>
    <property type="match status" value="1"/>
</dbReference>
<sequence>MERTAAADCCFHMQFFHVCSFRKRAIKFVPAENLANSQPSSFAKYRQAKRLSSKMAFNMGNLLLIAAIVAAVAGETIQLQPTQGILIPAPLAENIRVSRAAYGGGYGAPAAAPSYSAPAAPAQSYSAPAAPSYSAPAAPSYSAPAAPSYSAPAAPSYSAPAAPSYSAPAAPSYSAPAGIPSPPCPKNYLFSCQPSLQPVPCSAPAPSYGSSGAYSQYVPQYAVPYVREFL</sequence>
<dbReference type="AlphaFoldDB" id="A0A3B0KCW1"/>
<dbReference type="InterPro" id="IPR013135">
    <property type="entry name" value="Vitelline_membr_Cys-rich-dom"/>
</dbReference>
<keyword evidence="2" id="KW-0964">Secreted</keyword>
<keyword evidence="4" id="KW-0812">Transmembrane</keyword>
<reference evidence="7" key="1">
    <citation type="submission" date="2018-01" db="EMBL/GenBank/DDBJ databases">
        <authorList>
            <person name="Alioto T."/>
            <person name="Alioto T."/>
        </authorList>
    </citation>
    <scope>NUCLEOTIDE SEQUENCE [LARGE SCALE GENOMIC DNA]</scope>
</reference>
<dbReference type="PANTHER" id="PTHR47641">
    <property type="entry name" value="PERIAXIN-LIKE"/>
    <property type="match status" value="1"/>
</dbReference>
<evidence type="ECO:0000313" key="6">
    <source>
        <dbReference type="EMBL" id="SPP86070.1"/>
    </source>
</evidence>
<keyword evidence="4" id="KW-1133">Transmembrane helix</keyword>
<evidence type="ECO:0000256" key="1">
    <source>
        <dbReference type="ARBA" id="ARBA00004613"/>
    </source>
</evidence>
<evidence type="ECO:0000256" key="2">
    <source>
        <dbReference type="ARBA" id="ARBA00022525"/>
    </source>
</evidence>
<dbReference type="STRING" id="7266.A0A3B0KCW1"/>
<dbReference type="EMBL" id="OUUW01000010">
    <property type="protein sequence ID" value="SPP86070.1"/>
    <property type="molecule type" value="Genomic_DNA"/>
</dbReference>
<evidence type="ECO:0000259" key="5">
    <source>
        <dbReference type="PROSITE" id="PS51137"/>
    </source>
</evidence>
<keyword evidence="7" id="KW-1185">Reference proteome</keyword>
<evidence type="ECO:0000313" key="7">
    <source>
        <dbReference type="Proteomes" id="UP000268350"/>
    </source>
</evidence>
<evidence type="ECO:0000256" key="3">
    <source>
        <dbReference type="ARBA" id="ARBA00022729"/>
    </source>
</evidence>
<name>A0A3B0KCW1_DROGU</name>
<accession>A0A3B0KCW1</accession>
<dbReference type="GO" id="GO:0005576">
    <property type="term" value="C:extracellular region"/>
    <property type="evidence" value="ECO:0007669"/>
    <property type="project" value="UniProtKB-SubCell"/>
</dbReference>
<keyword evidence="3" id="KW-0732">Signal</keyword>
<comment type="subcellular location">
    <subcellularLocation>
        <location evidence="1">Secreted</location>
    </subcellularLocation>
</comment>
<dbReference type="PROSITE" id="PS51137">
    <property type="entry name" value="VM"/>
    <property type="match status" value="1"/>
</dbReference>
<dbReference type="Pfam" id="PF10542">
    <property type="entry name" value="Vitelline_membr"/>
    <property type="match status" value="1"/>
</dbReference>
<feature type="domain" description="VM" evidence="5">
    <location>
        <begin position="178"/>
        <end position="215"/>
    </location>
</feature>
<evidence type="ECO:0000256" key="4">
    <source>
        <dbReference type="SAM" id="Phobius"/>
    </source>
</evidence>
<proteinExistence type="predicted"/>
<gene>
    <name evidence="6" type="ORF">DGUA_6G004687</name>
</gene>
<dbReference type="Proteomes" id="UP000268350">
    <property type="component" value="Unassembled WGS sequence"/>
</dbReference>
<keyword evidence="4" id="KW-0472">Membrane</keyword>
<organism evidence="6 7">
    <name type="scientific">Drosophila guanche</name>
    <name type="common">Fruit fly</name>
    <dbReference type="NCBI Taxonomy" id="7266"/>
    <lineage>
        <taxon>Eukaryota</taxon>
        <taxon>Metazoa</taxon>
        <taxon>Ecdysozoa</taxon>
        <taxon>Arthropoda</taxon>
        <taxon>Hexapoda</taxon>
        <taxon>Insecta</taxon>
        <taxon>Pterygota</taxon>
        <taxon>Neoptera</taxon>
        <taxon>Endopterygota</taxon>
        <taxon>Diptera</taxon>
        <taxon>Brachycera</taxon>
        <taxon>Muscomorpha</taxon>
        <taxon>Ephydroidea</taxon>
        <taxon>Drosophilidae</taxon>
        <taxon>Drosophila</taxon>
        <taxon>Sophophora</taxon>
    </lineage>
</organism>